<keyword evidence="1" id="KW-0255">Endonuclease</keyword>
<proteinExistence type="predicted"/>
<keyword evidence="1" id="KW-0540">Nuclease</keyword>
<protein>
    <submittedName>
        <fullName evidence="1">HNH endonuclease</fullName>
    </submittedName>
</protein>
<dbReference type="OrthoDB" id="5379188at2"/>
<sequence>MSIGEKDIKKLWGLAAGRCSFPTCGVDCIPYLDEDSPTIIGEMAHIIAKKPGGPRGVPGGGNDNYENLILLCPTHHTSIDKAPAGVYPVELIKEWKRKHEEKVNNFMCTIRYSSIKDVAKAIKRIVLKNQKVWEEFGPESNRAKENPLSNISKYWDLIKLSIIVPNNKKIISLIEAHEDIFEIDEYAVCVDFIVHAELFEKSCYTVIENTKRFPQKFTEVIDKYVYEK</sequence>
<dbReference type="EMBL" id="PGUY01000005">
    <property type="protein sequence ID" value="PLT31513.1"/>
    <property type="molecule type" value="Genomic_DNA"/>
</dbReference>
<dbReference type="RefSeq" id="WP_101640045.1">
    <property type="nucleotide sequence ID" value="NZ_PGUY01000005.1"/>
</dbReference>
<dbReference type="Proteomes" id="UP000234748">
    <property type="component" value="Unassembled WGS sequence"/>
</dbReference>
<keyword evidence="2" id="KW-1185">Reference proteome</keyword>
<dbReference type="AlphaFoldDB" id="A0A2N5MAZ7"/>
<gene>
    <name evidence="1" type="ORF">CUU66_02145</name>
</gene>
<reference evidence="1 2" key="1">
    <citation type="submission" date="2017-11" db="EMBL/GenBank/DDBJ databases">
        <title>Comparitive Functional Genomics of Dry Heat Resistant strains isolated from the Viking Spacecraft.</title>
        <authorList>
            <person name="Seuylemezian A."/>
            <person name="Cooper K."/>
            <person name="Vaishampayan P."/>
        </authorList>
    </citation>
    <scope>NUCLEOTIDE SEQUENCE [LARGE SCALE GENOMIC DNA]</scope>
    <source>
        <strain evidence="1 2">V1-29</strain>
    </source>
</reference>
<organism evidence="1 2">
    <name type="scientific">Peribacillus deserti</name>
    <dbReference type="NCBI Taxonomy" id="673318"/>
    <lineage>
        <taxon>Bacteria</taxon>
        <taxon>Bacillati</taxon>
        <taxon>Bacillota</taxon>
        <taxon>Bacilli</taxon>
        <taxon>Bacillales</taxon>
        <taxon>Bacillaceae</taxon>
        <taxon>Peribacillus</taxon>
    </lineage>
</organism>
<keyword evidence="1" id="KW-0378">Hydrolase</keyword>
<evidence type="ECO:0000313" key="2">
    <source>
        <dbReference type="Proteomes" id="UP000234748"/>
    </source>
</evidence>
<name>A0A2N5MAZ7_9BACI</name>
<comment type="caution">
    <text evidence="1">The sequence shown here is derived from an EMBL/GenBank/DDBJ whole genome shotgun (WGS) entry which is preliminary data.</text>
</comment>
<dbReference type="GO" id="GO:0004519">
    <property type="term" value="F:endonuclease activity"/>
    <property type="evidence" value="ECO:0007669"/>
    <property type="project" value="UniProtKB-KW"/>
</dbReference>
<evidence type="ECO:0000313" key="1">
    <source>
        <dbReference type="EMBL" id="PLT31513.1"/>
    </source>
</evidence>
<accession>A0A2N5MAZ7</accession>